<sequence length="87" mass="10029">MLPPVQQTPQQINRPTTPASSQDAPYLHPEMDFAQSDDDDDKTPAAPKKRARKSTKLEEGRIEQFNSLWWRKGHNVTRTRLVTNQDD</sequence>
<dbReference type="Proteomes" id="UP000821853">
    <property type="component" value="Chromosome 3"/>
</dbReference>
<name>A0A9J6G4B7_HAELO</name>
<organism evidence="2 3">
    <name type="scientific">Haemaphysalis longicornis</name>
    <name type="common">Bush tick</name>
    <dbReference type="NCBI Taxonomy" id="44386"/>
    <lineage>
        <taxon>Eukaryota</taxon>
        <taxon>Metazoa</taxon>
        <taxon>Ecdysozoa</taxon>
        <taxon>Arthropoda</taxon>
        <taxon>Chelicerata</taxon>
        <taxon>Arachnida</taxon>
        <taxon>Acari</taxon>
        <taxon>Parasitiformes</taxon>
        <taxon>Ixodida</taxon>
        <taxon>Ixodoidea</taxon>
        <taxon>Ixodidae</taxon>
        <taxon>Haemaphysalinae</taxon>
        <taxon>Haemaphysalis</taxon>
    </lineage>
</organism>
<feature type="region of interest" description="Disordered" evidence="1">
    <location>
        <begin position="1"/>
        <end position="58"/>
    </location>
</feature>
<dbReference type="EMBL" id="JABSTR010000005">
    <property type="protein sequence ID" value="KAH9370346.1"/>
    <property type="molecule type" value="Genomic_DNA"/>
</dbReference>
<evidence type="ECO:0000313" key="2">
    <source>
        <dbReference type="EMBL" id="KAH9370346.1"/>
    </source>
</evidence>
<keyword evidence="3" id="KW-1185">Reference proteome</keyword>
<gene>
    <name evidence="2" type="ORF">HPB48_006736</name>
</gene>
<protein>
    <submittedName>
        <fullName evidence="2">Uncharacterized protein</fullName>
    </submittedName>
</protein>
<evidence type="ECO:0000313" key="3">
    <source>
        <dbReference type="Proteomes" id="UP000821853"/>
    </source>
</evidence>
<dbReference type="VEuPathDB" id="VectorBase:HLOH_063072"/>
<comment type="caution">
    <text evidence="2">The sequence shown here is derived from an EMBL/GenBank/DDBJ whole genome shotgun (WGS) entry which is preliminary data.</text>
</comment>
<proteinExistence type="predicted"/>
<accession>A0A9J6G4B7</accession>
<evidence type="ECO:0000256" key="1">
    <source>
        <dbReference type="SAM" id="MobiDB-lite"/>
    </source>
</evidence>
<feature type="compositionally biased region" description="Polar residues" evidence="1">
    <location>
        <begin position="1"/>
        <end position="23"/>
    </location>
</feature>
<reference evidence="2 3" key="1">
    <citation type="journal article" date="2020" name="Cell">
        <title>Large-Scale Comparative Analyses of Tick Genomes Elucidate Their Genetic Diversity and Vector Capacities.</title>
        <authorList>
            <consortium name="Tick Genome and Microbiome Consortium (TIGMIC)"/>
            <person name="Jia N."/>
            <person name="Wang J."/>
            <person name="Shi W."/>
            <person name="Du L."/>
            <person name="Sun Y."/>
            <person name="Zhan W."/>
            <person name="Jiang J.F."/>
            <person name="Wang Q."/>
            <person name="Zhang B."/>
            <person name="Ji P."/>
            <person name="Bell-Sakyi L."/>
            <person name="Cui X.M."/>
            <person name="Yuan T.T."/>
            <person name="Jiang B.G."/>
            <person name="Yang W.F."/>
            <person name="Lam T.T."/>
            <person name="Chang Q.C."/>
            <person name="Ding S.J."/>
            <person name="Wang X.J."/>
            <person name="Zhu J.G."/>
            <person name="Ruan X.D."/>
            <person name="Zhao L."/>
            <person name="Wei J.T."/>
            <person name="Ye R.Z."/>
            <person name="Que T.C."/>
            <person name="Du C.H."/>
            <person name="Zhou Y.H."/>
            <person name="Cheng J.X."/>
            <person name="Dai P.F."/>
            <person name="Guo W.B."/>
            <person name="Han X.H."/>
            <person name="Huang E.J."/>
            <person name="Li L.F."/>
            <person name="Wei W."/>
            <person name="Gao Y.C."/>
            <person name="Liu J.Z."/>
            <person name="Shao H.Z."/>
            <person name="Wang X."/>
            <person name="Wang C.C."/>
            <person name="Yang T.C."/>
            <person name="Huo Q.B."/>
            <person name="Li W."/>
            <person name="Chen H.Y."/>
            <person name="Chen S.E."/>
            <person name="Zhou L.G."/>
            <person name="Ni X.B."/>
            <person name="Tian J.H."/>
            <person name="Sheng Y."/>
            <person name="Liu T."/>
            <person name="Pan Y.S."/>
            <person name="Xia L.Y."/>
            <person name="Li J."/>
            <person name="Zhao F."/>
            <person name="Cao W.C."/>
        </authorList>
    </citation>
    <scope>NUCLEOTIDE SEQUENCE [LARGE SCALE GENOMIC DNA]</scope>
    <source>
        <strain evidence="2">HaeL-2018</strain>
    </source>
</reference>
<dbReference type="AlphaFoldDB" id="A0A9J6G4B7"/>